<evidence type="ECO:0000313" key="1">
    <source>
        <dbReference type="EMBL" id="MBB5808450.1"/>
    </source>
</evidence>
<comment type="caution">
    <text evidence="1">The sequence shown here is derived from an EMBL/GenBank/DDBJ whole genome shotgun (WGS) entry which is preliminary data.</text>
</comment>
<name>A0A7W9M5T0_9PSEU</name>
<accession>A0A7W9M5T0</accession>
<organism evidence="1 2">
    <name type="scientific">Saccharothrix ecbatanensis</name>
    <dbReference type="NCBI Taxonomy" id="1105145"/>
    <lineage>
        <taxon>Bacteria</taxon>
        <taxon>Bacillati</taxon>
        <taxon>Actinomycetota</taxon>
        <taxon>Actinomycetes</taxon>
        <taxon>Pseudonocardiales</taxon>
        <taxon>Pseudonocardiaceae</taxon>
        <taxon>Saccharothrix</taxon>
    </lineage>
</organism>
<sequence length="76" mass="8081">MTVRPKDATQSAPRLQAAAGSHVIVHVSLTTGEAIALMDAVCTVTSAWECPKLNAADRAIRKVREAARRAVDTHST</sequence>
<protein>
    <submittedName>
        <fullName evidence="1">Uncharacterized protein</fullName>
    </submittedName>
</protein>
<evidence type="ECO:0000313" key="2">
    <source>
        <dbReference type="Proteomes" id="UP000552097"/>
    </source>
</evidence>
<dbReference type="AlphaFoldDB" id="A0A7W9M5T0"/>
<reference evidence="1 2" key="1">
    <citation type="submission" date="2020-08" db="EMBL/GenBank/DDBJ databases">
        <title>Sequencing the genomes of 1000 actinobacteria strains.</title>
        <authorList>
            <person name="Klenk H.-P."/>
        </authorList>
    </citation>
    <scope>NUCLEOTIDE SEQUENCE [LARGE SCALE GENOMIC DNA]</scope>
    <source>
        <strain evidence="1 2">DSM 45486</strain>
    </source>
</reference>
<proteinExistence type="predicted"/>
<dbReference type="Proteomes" id="UP000552097">
    <property type="component" value="Unassembled WGS sequence"/>
</dbReference>
<keyword evidence="2" id="KW-1185">Reference proteome</keyword>
<gene>
    <name evidence="1" type="ORF">F4560_008218</name>
</gene>
<dbReference type="EMBL" id="JACHMO010000001">
    <property type="protein sequence ID" value="MBB5808450.1"/>
    <property type="molecule type" value="Genomic_DNA"/>
</dbReference>